<accession>A0A0A8ZUH2</accession>
<sequence>MTRFVSVSSSVKVSDQTQHLCKQQGTSCRPANHPLHSVGKYKLLVYDQALPLQRGFSTIAWRS</sequence>
<organism evidence="1">
    <name type="scientific">Arundo donax</name>
    <name type="common">Giant reed</name>
    <name type="synonym">Donax arundinaceus</name>
    <dbReference type="NCBI Taxonomy" id="35708"/>
    <lineage>
        <taxon>Eukaryota</taxon>
        <taxon>Viridiplantae</taxon>
        <taxon>Streptophyta</taxon>
        <taxon>Embryophyta</taxon>
        <taxon>Tracheophyta</taxon>
        <taxon>Spermatophyta</taxon>
        <taxon>Magnoliopsida</taxon>
        <taxon>Liliopsida</taxon>
        <taxon>Poales</taxon>
        <taxon>Poaceae</taxon>
        <taxon>PACMAD clade</taxon>
        <taxon>Arundinoideae</taxon>
        <taxon>Arundineae</taxon>
        <taxon>Arundo</taxon>
    </lineage>
</organism>
<name>A0A0A8ZUH2_ARUDO</name>
<evidence type="ECO:0000313" key="1">
    <source>
        <dbReference type="EMBL" id="JAD38472.1"/>
    </source>
</evidence>
<reference evidence="1" key="1">
    <citation type="submission" date="2014-09" db="EMBL/GenBank/DDBJ databases">
        <authorList>
            <person name="Magalhaes I.L.F."/>
            <person name="Oliveira U."/>
            <person name="Santos F.R."/>
            <person name="Vidigal T.H.D.A."/>
            <person name="Brescovit A.D."/>
            <person name="Santos A.J."/>
        </authorList>
    </citation>
    <scope>NUCLEOTIDE SEQUENCE</scope>
    <source>
        <tissue evidence="1">Shoot tissue taken approximately 20 cm above the soil surface</tissue>
    </source>
</reference>
<proteinExistence type="predicted"/>
<dbReference type="AlphaFoldDB" id="A0A0A8ZUH2"/>
<protein>
    <submittedName>
        <fullName evidence="1">Uncharacterized protein</fullName>
    </submittedName>
</protein>
<reference evidence="1" key="2">
    <citation type="journal article" date="2015" name="Data Brief">
        <title>Shoot transcriptome of the giant reed, Arundo donax.</title>
        <authorList>
            <person name="Barrero R.A."/>
            <person name="Guerrero F.D."/>
            <person name="Moolhuijzen P."/>
            <person name="Goolsby J.A."/>
            <person name="Tidwell J."/>
            <person name="Bellgard S.E."/>
            <person name="Bellgard M.I."/>
        </authorList>
    </citation>
    <scope>NUCLEOTIDE SEQUENCE</scope>
    <source>
        <tissue evidence="1">Shoot tissue taken approximately 20 cm above the soil surface</tissue>
    </source>
</reference>
<dbReference type="EMBL" id="GBRH01259423">
    <property type="protein sequence ID" value="JAD38472.1"/>
    <property type="molecule type" value="Transcribed_RNA"/>
</dbReference>